<dbReference type="EMBL" id="LCBB01000006">
    <property type="protein sequence ID" value="KKS03071.1"/>
    <property type="molecule type" value="Genomic_DNA"/>
</dbReference>
<evidence type="ECO:0000313" key="2">
    <source>
        <dbReference type="EMBL" id="KKS03071.1"/>
    </source>
</evidence>
<dbReference type="InterPro" id="IPR025101">
    <property type="entry name" value="DUF4012"/>
</dbReference>
<protein>
    <recommendedName>
        <fullName evidence="4">DUF4012 domain-containing protein</fullName>
    </recommendedName>
</protein>
<evidence type="ECO:0000256" key="1">
    <source>
        <dbReference type="SAM" id="Phobius"/>
    </source>
</evidence>
<dbReference type="AlphaFoldDB" id="A0A0G0Y102"/>
<keyword evidence="1" id="KW-0812">Transmembrane</keyword>
<sequence>MNNSQFWGSESSSSFQPGAAGYKAGKKKGGSGVAKKLGIGTAIFLVIIGIVGVFAYIYLVKPALALYSAANILKSDTAKIGEALQNRDLVALDATLNKTENNLKSLRQQREDSFGWAKDKTIFRINEYYADSEKFINSGFYAIDAMREAEKVVLPFADAAGLKVSADQEVPEQEGLMEAFQGWISIMPEVAGQMDGVIEKVSKIGEELETIDTEKYPESFRGTPIRENIVFIKDTLSKADDYAPDLKQAFTIIPRVLAVGTPVKRYMIIMQNDKELRPTGGFMTNYATFKIANGLLDSDFTSKDMYSVDLTLDLIDATYDFPDPPAAYGKYLLVERWYARDMNYSPDFVTSMDQFLRFYNMAGRIDPVEVKPVDGIFAIDTQVISELLEVTGPVTVNGVTYTKDNVVLELERIASLALKEQAGRKRVLGYLMKAMLTNVFESDKNLWPKMIDKAVSLAARRHVQVYVFDPEAQALIDKYEMGGRIKQETKGDYSMVVSTNLGGDKTNWFVKKAVNHKLEKSGDKWLRTVNIVYTYENPDGEYAPFVKQFKDWVRVYAPIGSEFVSVDGSEDGTMTDQESNRVWYSAFITAQPGETKEVTFKYYLPNNLVGDKEYNLYLQKQAGVNGEKYKVSYGTKTVDVDLVNFKEVTIRN</sequence>
<name>A0A0G0Y102_UNCKA</name>
<accession>A0A0G0Y102</accession>
<organism evidence="2 3">
    <name type="scientific">candidate division WWE3 bacterium GW2011_GWC2_41_23</name>
    <dbReference type="NCBI Taxonomy" id="1619123"/>
    <lineage>
        <taxon>Bacteria</taxon>
        <taxon>Katanobacteria</taxon>
    </lineage>
</organism>
<evidence type="ECO:0000313" key="3">
    <source>
        <dbReference type="Proteomes" id="UP000033947"/>
    </source>
</evidence>
<comment type="caution">
    <text evidence="2">The sequence shown here is derived from an EMBL/GenBank/DDBJ whole genome shotgun (WGS) entry which is preliminary data.</text>
</comment>
<keyword evidence="1" id="KW-1133">Transmembrane helix</keyword>
<feature type="transmembrane region" description="Helical" evidence="1">
    <location>
        <begin position="37"/>
        <end position="59"/>
    </location>
</feature>
<gene>
    <name evidence="2" type="ORF">UU55_C0006G0041</name>
</gene>
<evidence type="ECO:0008006" key="4">
    <source>
        <dbReference type="Google" id="ProtNLM"/>
    </source>
</evidence>
<dbReference type="Pfam" id="PF13196">
    <property type="entry name" value="DUF4012"/>
    <property type="match status" value="1"/>
</dbReference>
<proteinExistence type="predicted"/>
<dbReference type="Proteomes" id="UP000033947">
    <property type="component" value="Unassembled WGS sequence"/>
</dbReference>
<reference evidence="2 3" key="1">
    <citation type="journal article" date="2015" name="Nature">
        <title>rRNA introns, odd ribosomes, and small enigmatic genomes across a large radiation of phyla.</title>
        <authorList>
            <person name="Brown C.T."/>
            <person name="Hug L.A."/>
            <person name="Thomas B.C."/>
            <person name="Sharon I."/>
            <person name="Castelle C.J."/>
            <person name="Singh A."/>
            <person name="Wilkins M.J."/>
            <person name="Williams K.H."/>
            <person name="Banfield J.F."/>
        </authorList>
    </citation>
    <scope>NUCLEOTIDE SEQUENCE [LARGE SCALE GENOMIC DNA]</scope>
</reference>
<keyword evidence="1" id="KW-0472">Membrane</keyword>